<keyword evidence="1" id="KW-0472">Membrane</keyword>
<keyword evidence="1" id="KW-1133">Transmembrane helix</keyword>
<feature type="transmembrane region" description="Helical" evidence="1">
    <location>
        <begin position="64"/>
        <end position="81"/>
    </location>
</feature>
<sequence>MVIFFIYASIVMICLMSCQVYYLLPNKSSFDKIVFRLLLVMLFHVSFAAIFIDIVKGYQYVDRGAPLGLLYGPILYFAFMAYEDKKPKVKTVFLHFTPFLIFLGIYFYFLTSEVFRVNFSKTYYFVLYSSFGLSWMIYPIFIMFKGRGLDIAMSNIKRIFYFSIILLLVLAAFILPLISAQFLTQIRNTSQLSTITIYMIMLFGAIIIYNYLLKELVDRKTVHSEFDFLNRPFPMVEAENLILE</sequence>
<feature type="transmembrane region" description="Helical" evidence="1">
    <location>
        <begin position="159"/>
        <end position="183"/>
    </location>
</feature>
<keyword evidence="3" id="KW-1185">Reference proteome</keyword>
<comment type="caution">
    <text evidence="2">The sequence shown here is derived from an EMBL/GenBank/DDBJ whole genome shotgun (WGS) entry which is preliminary data.</text>
</comment>
<name>A0ABU8I419_9SPHI</name>
<dbReference type="RefSeq" id="WP_336557446.1">
    <property type="nucleotide sequence ID" value="NZ_JAYLLN010000010.1"/>
</dbReference>
<keyword evidence="1" id="KW-0812">Transmembrane</keyword>
<feature type="transmembrane region" description="Helical" evidence="1">
    <location>
        <begin position="33"/>
        <end position="52"/>
    </location>
</feature>
<accession>A0ABU8I419</accession>
<evidence type="ECO:0000313" key="3">
    <source>
        <dbReference type="Proteomes" id="UP001363035"/>
    </source>
</evidence>
<evidence type="ECO:0000256" key="1">
    <source>
        <dbReference type="SAM" id="Phobius"/>
    </source>
</evidence>
<reference evidence="2 3" key="1">
    <citation type="submission" date="2024-01" db="EMBL/GenBank/DDBJ databases">
        <title>Sphingobacterium tenebrionis sp. nov., a novel endophyte isolated from tenebrio molitor intestines.</title>
        <authorList>
            <person name="Zhang C."/>
        </authorList>
    </citation>
    <scope>NUCLEOTIDE SEQUENCE [LARGE SCALE GENOMIC DNA]</scope>
    <source>
        <strain evidence="2 3">PU5-4</strain>
    </source>
</reference>
<feature type="transmembrane region" description="Helical" evidence="1">
    <location>
        <begin position="6"/>
        <end position="24"/>
    </location>
</feature>
<feature type="transmembrane region" description="Helical" evidence="1">
    <location>
        <begin position="93"/>
        <end position="111"/>
    </location>
</feature>
<protein>
    <submittedName>
        <fullName evidence="2">Uncharacterized protein</fullName>
    </submittedName>
</protein>
<feature type="transmembrane region" description="Helical" evidence="1">
    <location>
        <begin position="195"/>
        <end position="213"/>
    </location>
</feature>
<gene>
    <name evidence="2" type="ORF">VJ786_06040</name>
</gene>
<proteinExistence type="predicted"/>
<dbReference type="Proteomes" id="UP001363035">
    <property type="component" value="Unassembled WGS sequence"/>
</dbReference>
<evidence type="ECO:0000313" key="2">
    <source>
        <dbReference type="EMBL" id="MEI5984459.1"/>
    </source>
</evidence>
<organism evidence="2 3">
    <name type="scientific">Sphingobacterium tenebrionis</name>
    <dbReference type="NCBI Taxonomy" id="3111775"/>
    <lineage>
        <taxon>Bacteria</taxon>
        <taxon>Pseudomonadati</taxon>
        <taxon>Bacteroidota</taxon>
        <taxon>Sphingobacteriia</taxon>
        <taxon>Sphingobacteriales</taxon>
        <taxon>Sphingobacteriaceae</taxon>
        <taxon>Sphingobacterium</taxon>
    </lineage>
</organism>
<dbReference type="EMBL" id="JAYLLN010000010">
    <property type="protein sequence ID" value="MEI5984459.1"/>
    <property type="molecule type" value="Genomic_DNA"/>
</dbReference>
<feature type="transmembrane region" description="Helical" evidence="1">
    <location>
        <begin position="123"/>
        <end position="144"/>
    </location>
</feature>